<evidence type="ECO:0000256" key="1">
    <source>
        <dbReference type="SAM" id="MobiDB-lite"/>
    </source>
</evidence>
<protein>
    <submittedName>
        <fullName evidence="2">Uncharacterized protein</fullName>
    </submittedName>
</protein>
<dbReference type="OrthoDB" id="5245206at2759"/>
<sequence>MALVTRLLVHKHNKQPTTENMYTADGCTERQHQLAHISSSWKRLFTPKLDQSKGQWVPTLSGIIKAGDEGLISSALFTTLYGQSGDVPLEVFYEAFASGLRAHPVMERSAYSSEIFKFIAGTKRGAGGPGRAKSVSYRSTSGRVDPTSKPQRKSLDFSTAERGLARGISIKKPAPVLIPMVNGLVHEGKQRHKDGSWMKDGHTAKYFDGRMSVRITSAELSALSVILGNPLIADAQKNPVPSRKGAFGISISTTPTDDGKYQVTLRQHKRSIPQQHARGSGFSLLYAKHLAAGSLPYSQDREGISSIFVTNETFEAIQTGASLHEKSSTTKSPQSIFLTSLPSSRKLRFHVLAASTEQNASATLIDAIAALPFSCGHTPLASAPLIKTIQFIASGGLLPARLLQRLEGLVEKVHRQAPHLDIFGPLYEPHNAGHLYRERERLGKLSSNPDTTDTLADKAARMSRYITLLERLMCLVPDMKPQDVLVAVRKATKKELRRSYAEAVTAHNSPSASITNSPFLEPDTKSKRQSSTASRTSARRSNRSSTASTLTVTSLGSPAPSDIFPPQNLGKKMEQVLKSELPLSVETIAFVARMVLVGWTLSVEPTAWEEGESRFKVLDAEKLGDKLILC</sequence>
<feature type="region of interest" description="Disordered" evidence="1">
    <location>
        <begin position="502"/>
        <end position="567"/>
    </location>
</feature>
<dbReference type="EMBL" id="ML976616">
    <property type="protein sequence ID" value="KAF1844845.1"/>
    <property type="molecule type" value="Genomic_DNA"/>
</dbReference>
<accession>A0A9P4GFY1</accession>
<proteinExistence type="predicted"/>
<evidence type="ECO:0000313" key="3">
    <source>
        <dbReference type="Proteomes" id="UP000800039"/>
    </source>
</evidence>
<organism evidence="2 3">
    <name type="scientific">Cucurbitaria berberidis CBS 394.84</name>
    <dbReference type="NCBI Taxonomy" id="1168544"/>
    <lineage>
        <taxon>Eukaryota</taxon>
        <taxon>Fungi</taxon>
        <taxon>Dikarya</taxon>
        <taxon>Ascomycota</taxon>
        <taxon>Pezizomycotina</taxon>
        <taxon>Dothideomycetes</taxon>
        <taxon>Pleosporomycetidae</taxon>
        <taxon>Pleosporales</taxon>
        <taxon>Pleosporineae</taxon>
        <taxon>Cucurbitariaceae</taxon>
        <taxon>Cucurbitaria</taxon>
    </lineage>
</organism>
<dbReference type="AlphaFoldDB" id="A0A9P4GFY1"/>
<dbReference type="Proteomes" id="UP000800039">
    <property type="component" value="Unassembled WGS sequence"/>
</dbReference>
<gene>
    <name evidence="2" type="ORF">K460DRAFT_354716</name>
</gene>
<keyword evidence="3" id="KW-1185">Reference proteome</keyword>
<name>A0A9P4GFY1_9PLEO</name>
<comment type="caution">
    <text evidence="2">The sequence shown here is derived from an EMBL/GenBank/DDBJ whole genome shotgun (WGS) entry which is preliminary data.</text>
</comment>
<dbReference type="GeneID" id="63849063"/>
<reference evidence="2" key="1">
    <citation type="submission" date="2020-01" db="EMBL/GenBank/DDBJ databases">
        <authorList>
            <consortium name="DOE Joint Genome Institute"/>
            <person name="Haridas S."/>
            <person name="Albert R."/>
            <person name="Binder M."/>
            <person name="Bloem J."/>
            <person name="Labutti K."/>
            <person name="Salamov A."/>
            <person name="Andreopoulos B."/>
            <person name="Baker S.E."/>
            <person name="Barry K."/>
            <person name="Bills G."/>
            <person name="Bluhm B.H."/>
            <person name="Cannon C."/>
            <person name="Castanera R."/>
            <person name="Culley D.E."/>
            <person name="Daum C."/>
            <person name="Ezra D."/>
            <person name="Gonzalez J.B."/>
            <person name="Henrissat B."/>
            <person name="Kuo A."/>
            <person name="Liang C."/>
            <person name="Lipzen A."/>
            <person name="Lutzoni F."/>
            <person name="Magnuson J."/>
            <person name="Mondo S."/>
            <person name="Nolan M."/>
            <person name="Ohm R."/>
            <person name="Pangilinan J."/>
            <person name="Park H.-J."/>
            <person name="Ramirez L."/>
            <person name="Alfaro M."/>
            <person name="Sun H."/>
            <person name="Tritt A."/>
            <person name="Yoshinaga Y."/>
            <person name="Zwiers L.-H."/>
            <person name="Turgeon B.G."/>
            <person name="Goodwin S.B."/>
            <person name="Spatafora J.W."/>
            <person name="Crous P.W."/>
            <person name="Grigoriev I.V."/>
        </authorList>
    </citation>
    <scope>NUCLEOTIDE SEQUENCE</scope>
    <source>
        <strain evidence="2">CBS 394.84</strain>
    </source>
</reference>
<feature type="region of interest" description="Disordered" evidence="1">
    <location>
        <begin position="124"/>
        <end position="155"/>
    </location>
</feature>
<feature type="compositionally biased region" description="Polar residues" evidence="1">
    <location>
        <begin position="506"/>
        <end position="518"/>
    </location>
</feature>
<dbReference type="RefSeq" id="XP_040787408.1">
    <property type="nucleotide sequence ID" value="XM_040931811.1"/>
</dbReference>
<feature type="compositionally biased region" description="Low complexity" evidence="1">
    <location>
        <begin position="543"/>
        <end position="557"/>
    </location>
</feature>
<evidence type="ECO:0000313" key="2">
    <source>
        <dbReference type="EMBL" id="KAF1844845.1"/>
    </source>
</evidence>